<dbReference type="Proteomes" id="UP000297452">
    <property type="component" value="Unassembled WGS sequence"/>
</dbReference>
<comment type="caution">
    <text evidence="1">The sequence shown here is derived from an EMBL/GenBank/DDBJ whole genome shotgun (WGS) entry which is preliminary data.</text>
</comment>
<accession>A0A4Z1HG66</accession>
<evidence type="ECO:0000313" key="1">
    <source>
        <dbReference type="EMBL" id="TGO44017.1"/>
    </source>
</evidence>
<sequence>MIAKSIGIFHADGRVHRIVCSWSAVVFKQLMLRSPYLVDFGYSRPEEGKTYARCQQTTNSDALYLHLDRPLMNVTELHDVYALEVLLEIATWKTTKYHFDSAAKGLGLDVTTTYREEVREKFVSIAKKGISYHMGTAYMETVISSLDDTYRGHTASSKFLETLQTEIVEKLSAKQLLPRCVTTNYWN</sequence>
<proteinExistence type="predicted"/>
<evidence type="ECO:0008006" key="3">
    <source>
        <dbReference type="Google" id="ProtNLM"/>
    </source>
</evidence>
<protein>
    <recommendedName>
        <fullName evidence="3">Protein kinase domain-containing protein</fullName>
    </recommendedName>
</protein>
<name>A0A4Z1HG66_9HELO</name>
<reference evidence="1 2" key="1">
    <citation type="submission" date="2017-12" db="EMBL/GenBank/DDBJ databases">
        <title>Comparative genomics of Botrytis spp.</title>
        <authorList>
            <person name="Valero-Jimenez C.A."/>
            <person name="Tapia P."/>
            <person name="Veloso J."/>
            <person name="Silva-Moreno E."/>
            <person name="Staats M."/>
            <person name="Valdes J.H."/>
            <person name="Van Kan J.A.L."/>
        </authorList>
    </citation>
    <scope>NUCLEOTIDE SEQUENCE [LARGE SCALE GENOMIC DNA]</scope>
    <source>
        <strain evidence="1 2">MUCL2120</strain>
    </source>
</reference>
<dbReference type="OrthoDB" id="1911848at2759"/>
<evidence type="ECO:0000313" key="2">
    <source>
        <dbReference type="Proteomes" id="UP000297452"/>
    </source>
</evidence>
<gene>
    <name evidence="1" type="ORF">BOTNAR_1001g00020</name>
</gene>
<dbReference type="AlphaFoldDB" id="A0A4Z1HG66"/>
<organism evidence="1 2">
    <name type="scientific">Botryotinia narcissicola</name>
    <dbReference type="NCBI Taxonomy" id="278944"/>
    <lineage>
        <taxon>Eukaryota</taxon>
        <taxon>Fungi</taxon>
        <taxon>Dikarya</taxon>
        <taxon>Ascomycota</taxon>
        <taxon>Pezizomycotina</taxon>
        <taxon>Leotiomycetes</taxon>
        <taxon>Helotiales</taxon>
        <taxon>Sclerotiniaceae</taxon>
        <taxon>Botryotinia</taxon>
    </lineage>
</organism>
<keyword evidence="2" id="KW-1185">Reference proteome</keyword>
<dbReference type="EMBL" id="PQXJ01000996">
    <property type="protein sequence ID" value="TGO44017.1"/>
    <property type="molecule type" value="Genomic_DNA"/>
</dbReference>
<dbReference type="STRING" id="278944.A0A4Z1HG66"/>